<protein>
    <submittedName>
        <fullName evidence="2">Uncharacterized protein</fullName>
    </submittedName>
</protein>
<feature type="compositionally biased region" description="Acidic residues" evidence="1">
    <location>
        <begin position="148"/>
        <end position="165"/>
    </location>
</feature>
<accession>A0A0G4H4I3</accession>
<reference evidence="2" key="1">
    <citation type="submission" date="2014-11" db="EMBL/GenBank/DDBJ databases">
        <authorList>
            <person name="Otto D Thomas"/>
            <person name="Naeem Raeece"/>
        </authorList>
    </citation>
    <scope>NUCLEOTIDE SEQUENCE</scope>
</reference>
<evidence type="ECO:0000313" key="2">
    <source>
        <dbReference type="EMBL" id="CEM38682.1"/>
    </source>
</evidence>
<proteinExistence type="predicted"/>
<feature type="compositionally biased region" description="Polar residues" evidence="1">
    <location>
        <begin position="117"/>
        <end position="133"/>
    </location>
</feature>
<evidence type="ECO:0000256" key="1">
    <source>
        <dbReference type="SAM" id="MobiDB-lite"/>
    </source>
</evidence>
<organism evidence="2">
    <name type="scientific">Chromera velia CCMP2878</name>
    <dbReference type="NCBI Taxonomy" id="1169474"/>
    <lineage>
        <taxon>Eukaryota</taxon>
        <taxon>Sar</taxon>
        <taxon>Alveolata</taxon>
        <taxon>Colpodellida</taxon>
        <taxon>Chromeraceae</taxon>
        <taxon>Chromera</taxon>
    </lineage>
</organism>
<dbReference type="EMBL" id="CDMZ01001875">
    <property type="protein sequence ID" value="CEM38682.1"/>
    <property type="molecule type" value="Genomic_DNA"/>
</dbReference>
<name>A0A0G4H4I3_9ALVE</name>
<dbReference type="VEuPathDB" id="CryptoDB:Cvel_5701"/>
<sequence length="180" mass="20403">MRILQKQQQKGGGKAPQGPIEYKEKQYVWLRTDAHKGVSEKLAPQWEGPYRVEQVRLNSSLVLKRLGAQRLKVVSRCRVKPYYSRDPEMSNKVEEGARGRERARGEPIASTRPAGKTEQSSTGSQGKARQTVTEVMGASGPNRRVELEVNEEMGEEKIEEGEEYEVERVCEEKTDRKGNT</sequence>
<dbReference type="AlphaFoldDB" id="A0A0G4H4I3"/>
<gene>
    <name evidence="2" type="ORF">Cvel_5701</name>
</gene>
<feature type="region of interest" description="Disordered" evidence="1">
    <location>
        <begin position="84"/>
        <end position="180"/>
    </location>
</feature>
<feature type="compositionally biased region" description="Basic and acidic residues" evidence="1">
    <location>
        <begin position="166"/>
        <end position="180"/>
    </location>
</feature>
<feature type="compositionally biased region" description="Basic and acidic residues" evidence="1">
    <location>
        <begin position="84"/>
        <end position="105"/>
    </location>
</feature>